<dbReference type="EMBL" id="JH432010">
    <property type="status" value="NOT_ANNOTATED_CDS"/>
    <property type="molecule type" value="Genomic_DNA"/>
</dbReference>
<evidence type="ECO:0000256" key="11">
    <source>
        <dbReference type="ARBA" id="ARBA00023136"/>
    </source>
</evidence>
<dbReference type="InterPro" id="IPR051521">
    <property type="entry name" value="tRNA_Mod/Golgi_Maint"/>
</dbReference>
<dbReference type="GO" id="GO:0030154">
    <property type="term" value="P:cell differentiation"/>
    <property type="evidence" value="ECO:0007669"/>
    <property type="project" value="UniProtKB-KW"/>
</dbReference>
<evidence type="ECO:0000256" key="10">
    <source>
        <dbReference type="ARBA" id="ARBA00023034"/>
    </source>
</evidence>
<proteinExistence type="predicted"/>
<comment type="function">
    <text evidence="13">Involved in the maintenance of the Golgi structure. May play a role in hematopoiesis.</text>
</comment>
<reference evidence="16" key="2">
    <citation type="submission" date="2015-02" db="UniProtKB">
        <authorList>
            <consortium name="EnsemblMetazoa"/>
        </authorList>
    </citation>
    <scope>IDENTIFICATION</scope>
</reference>
<evidence type="ECO:0000256" key="7">
    <source>
        <dbReference type="ARBA" id="ARBA00022692"/>
    </source>
</evidence>
<keyword evidence="11 15" id="KW-0472">Membrane</keyword>
<dbReference type="Proteomes" id="UP000014500">
    <property type="component" value="Unassembled WGS sequence"/>
</dbReference>
<evidence type="ECO:0000256" key="3">
    <source>
        <dbReference type="ARBA" id="ARBA00004651"/>
    </source>
</evidence>
<dbReference type="GO" id="GO:0005794">
    <property type="term" value="C:Golgi apparatus"/>
    <property type="evidence" value="ECO:0007669"/>
    <property type="project" value="UniProtKB-SubCell"/>
</dbReference>
<name>T1JBE2_STRMM</name>
<keyword evidence="17" id="KW-1185">Reference proteome</keyword>
<evidence type="ECO:0000256" key="9">
    <source>
        <dbReference type="ARBA" id="ARBA00022989"/>
    </source>
</evidence>
<dbReference type="PANTHER" id="PTHR15627:SF14">
    <property type="entry name" value="PROTEIN YIPF3"/>
    <property type="match status" value="1"/>
</dbReference>
<feature type="transmembrane region" description="Helical" evidence="15">
    <location>
        <begin position="235"/>
        <end position="254"/>
    </location>
</feature>
<evidence type="ECO:0000313" key="16">
    <source>
        <dbReference type="EnsemblMetazoa" id="SMAR011083-PA"/>
    </source>
</evidence>
<evidence type="ECO:0000256" key="15">
    <source>
        <dbReference type="SAM" id="Phobius"/>
    </source>
</evidence>
<dbReference type="EnsemblMetazoa" id="SMAR011083-RA">
    <property type="protein sequence ID" value="SMAR011083-PA"/>
    <property type="gene ID" value="SMAR011083"/>
</dbReference>
<keyword evidence="10" id="KW-0333">Golgi apparatus</keyword>
<feature type="transmembrane region" description="Helical" evidence="15">
    <location>
        <begin position="172"/>
        <end position="194"/>
    </location>
</feature>
<feature type="transmembrane region" description="Helical" evidence="15">
    <location>
        <begin position="201"/>
        <end position="223"/>
    </location>
</feature>
<evidence type="ECO:0000256" key="6">
    <source>
        <dbReference type="ARBA" id="ARBA00022490"/>
    </source>
</evidence>
<dbReference type="PhylomeDB" id="T1JBE2"/>
<reference evidence="17" key="1">
    <citation type="submission" date="2011-05" db="EMBL/GenBank/DDBJ databases">
        <authorList>
            <person name="Richards S.R."/>
            <person name="Qu J."/>
            <person name="Jiang H."/>
            <person name="Jhangiani S.N."/>
            <person name="Agravi P."/>
            <person name="Goodspeed R."/>
            <person name="Gross S."/>
            <person name="Mandapat C."/>
            <person name="Jackson L."/>
            <person name="Mathew T."/>
            <person name="Pu L."/>
            <person name="Thornton R."/>
            <person name="Saada N."/>
            <person name="Wilczek-Boney K.B."/>
            <person name="Lee S."/>
            <person name="Kovar C."/>
            <person name="Wu Y."/>
            <person name="Scherer S.E."/>
            <person name="Worley K.C."/>
            <person name="Muzny D.M."/>
            <person name="Gibbs R."/>
        </authorList>
    </citation>
    <scope>NUCLEOTIDE SEQUENCE</scope>
    <source>
        <strain evidence="17">Brora</strain>
    </source>
</reference>
<keyword evidence="8" id="KW-0221">Differentiation</keyword>
<evidence type="ECO:0000256" key="5">
    <source>
        <dbReference type="ARBA" id="ARBA00022475"/>
    </source>
</evidence>
<evidence type="ECO:0000256" key="4">
    <source>
        <dbReference type="ARBA" id="ARBA00015622"/>
    </source>
</evidence>
<evidence type="ECO:0000313" key="17">
    <source>
        <dbReference type="Proteomes" id="UP000014500"/>
    </source>
</evidence>
<evidence type="ECO:0000256" key="1">
    <source>
        <dbReference type="ARBA" id="ARBA00004257"/>
    </source>
</evidence>
<sequence>MDFYEQKQSNEDAIIDIEQREDDDKNLHDRSAMLYNMKDHVLQQSREHAQKAFNVYGNIDILRPYFHVEPKELLTRRAFNVKKCFIIIIYLASGININTYKSSKLFLNYRELYGPLMLVLTLIALLLFGMKTAEHVREGTLMGTAFAVCFGYWFGASSFVYLIAYLCNSQISYLQTLSLMGYALSGHCVVLLLGTLIHSHVFFYSIWAIFGGFSALKMVGVMISRTTGYSQRVTISAAVSSIHLLFLLYLHFAYHRTCKYLNILCRKPPA</sequence>
<organism evidence="16 17">
    <name type="scientific">Strigamia maritima</name>
    <name type="common">European centipede</name>
    <name type="synonym">Geophilus maritimus</name>
    <dbReference type="NCBI Taxonomy" id="126957"/>
    <lineage>
        <taxon>Eukaryota</taxon>
        <taxon>Metazoa</taxon>
        <taxon>Ecdysozoa</taxon>
        <taxon>Arthropoda</taxon>
        <taxon>Myriapoda</taxon>
        <taxon>Chilopoda</taxon>
        <taxon>Pleurostigmophora</taxon>
        <taxon>Geophilomorpha</taxon>
        <taxon>Linotaeniidae</taxon>
        <taxon>Strigamia</taxon>
    </lineage>
</organism>
<keyword evidence="12" id="KW-0325">Glycoprotein</keyword>
<keyword evidence="7 15" id="KW-0812">Transmembrane</keyword>
<keyword evidence="5" id="KW-1003">Cell membrane</keyword>
<keyword evidence="6" id="KW-0963">Cytoplasm</keyword>
<feature type="transmembrane region" description="Helical" evidence="15">
    <location>
        <begin position="141"/>
        <end position="166"/>
    </location>
</feature>
<protein>
    <recommendedName>
        <fullName evidence="4">Protein YIPF3</fullName>
    </recommendedName>
    <alternativeName>
        <fullName evidence="14">YIP1 family member 3</fullName>
    </alternativeName>
</protein>
<feature type="transmembrane region" description="Helical" evidence="15">
    <location>
        <begin position="84"/>
        <end position="100"/>
    </location>
</feature>
<evidence type="ECO:0000256" key="14">
    <source>
        <dbReference type="ARBA" id="ARBA00032951"/>
    </source>
</evidence>
<dbReference type="HOGENOM" id="CLU_068070_1_0_1"/>
<dbReference type="STRING" id="126957.T1JBE2"/>
<dbReference type="AlphaFoldDB" id="T1JBE2"/>
<feature type="transmembrane region" description="Helical" evidence="15">
    <location>
        <begin position="112"/>
        <end position="129"/>
    </location>
</feature>
<evidence type="ECO:0000256" key="8">
    <source>
        <dbReference type="ARBA" id="ARBA00022782"/>
    </source>
</evidence>
<dbReference type="eggNOG" id="KOG3114">
    <property type="taxonomic scope" value="Eukaryota"/>
</dbReference>
<evidence type="ECO:0000256" key="2">
    <source>
        <dbReference type="ARBA" id="ARBA00004496"/>
    </source>
</evidence>
<dbReference type="PANTHER" id="PTHR15627">
    <property type="entry name" value="NATURAL KILLER CELL-SPECIFIC ANTIGEN KLIP1"/>
    <property type="match status" value="1"/>
</dbReference>
<comment type="subcellular location">
    <subcellularLocation>
        <location evidence="3">Cell membrane</location>
        <topology evidence="3">Multi-pass membrane protein</topology>
    </subcellularLocation>
    <subcellularLocation>
        <location evidence="2">Cytoplasm</location>
    </subcellularLocation>
    <subcellularLocation>
        <location evidence="1">Golgi apparatus</location>
        <location evidence="1">cis-Golgi network membrane</location>
        <topology evidence="1">Multi-pass membrane protein</topology>
    </subcellularLocation>
</comment>
<keyword evidence="9 15" id="KW-1133">Transmembrane helix</keyword>
<evidence type="ECO:0000256" key="13">
    <source>
        <dbReference type="ARBA" id="ARBA00024809"/>
    </source>
</evidence>
<evidence type="ECO:0000256" key="12">
    <source>
        <dbReference type="ARBA" id="ARBA00023180"/>
    </source>
</evidence>
<dbReference type="GO" id="GO:0005886">
    <property type="term" value="C:plasma membrane"/>
    <property type="evidence" value="ECO:0007669"/>
    <property type="project" value="UniProtKB-SubCell"/>
</dbReference>
<dbReference type="OMA" id="HCIVLFV"/>
<accession>T1JBE2</accession>